<dbReference type="PANTHER" id="PTHR30413">
    <property type="entry name" value="INNER MEMBRANE TRANSPORT PERMEASE"/>
    <property type="match status" value="1"/>
</dbReference>
<keyword evidence="14" id="KW-1185">Reference proteome</keyword>
<feature type="transmembrane region" description="Helical" evidence="11">
    <location>
        <begin position="146"/>
        <end position="165"/>
    </location>
</feature>
<dbReference type="PRINTS" id="PR00164">
    <property type="entry name" value="ABC2TRNSPORT"/>
</dbReference>
<dbReference type="EMBL" id="JBHRVV010000001">
    <property type="protein sequence ID" value="MFC3459237.1"/>
    <property type="molecule type" value="Genomic_DNA"/>
</dbReference>
<reference evidence="14" key="1">
    <citation type="journal article" date="2019" name="Int. J. Syst. Evol. Microbiol.">
        <title>The Global Catalogue of Microorganisms (GCM) 10K type strain sequencing project: providing services to taxonomists for standard genome sequencing and annotation.</title>
        <authorList>
            <consortium name="The Broad Institute Genomics Platform"/>
            <consortium name="The Broad Institute Genome Sequencing Center for Infectious Disease"/>
            <person name="Wu L."/>
            <person name="Ma J."/>
        </authorList>
    </citation>
    <scope>NUCLEOTIDE SEQUENCE [LARGE SCALE GENOMIC DNA]</scope>
    <source>
        <strain evidence="14">CCM 7480</strain>
    </source>
</reference>
<dbReference type="Pfam" id="PF01061">
    <property type="entry name" value="ABC2_membrane"/>
    <property type="match status" value="1"/>
</dbReference>
<dbReference type="InterPro" id="IPR047817">
    <property type="entry name" value="ABC2_TM_bact-type"/>
</dbReference>
<dbReference type="InterPro" id="IPR013525">
    <property type="entry name" value="ABC2_TM"/>
</dbReference>
<accession>A0ABV7PL81</accession>
<evidence type="ECO:0000313" key="13">
    <source>
        <dbReference type="EMBL" id="MFC3459237.1"/>
    </source>
</evidence>
<keyword evidence="8 11" id="KW-1133">Transmembrane helix</keyword>
<organism evidence="13 14">
    <name type="scientific">Massilia haematophila</name>
    <dbReference type="NCBI Taxonomy" id="457923"/>
    <lineage>
        <taxon>Bacteria</taxon>
        <taxon>Pseudomonadati</taxon>
        <taxon>Pseudomonadota</taxon>
        <taxon>Betaproteobacteria</taxon>
        <taxon>Burkholderiales</taxon>
        <taxon>Oxalobacteraceae</taxon>
        <taxon>Telluria group</taxon>
        <taxon>Massilia</taxon>
    </lineage>
</organism>
<sequence>MSVVVRSGLSVTCSAWKALLLRETVNRLAAGRAAWVWILLEPLIHVMFMLAMFTAIRVTTVGGIDTTLWLTTGMVAFFMFRRTANQCTNAISANRALFTYRQVKPVDTVLVRAATEGFLMLLVLILALCVLALLGHDILPADPLTLLGALLGLWLVGLGFGLVFSVGTELVPELGKLVNIIMMPAYFMSGVMVQIGAIPEPYRGWLALNPLVHGLESARLAFAPYYHTITDLSLAYLYAWALVLVFLGLALQVRFAQRVVSQ</sequence>
<keyword evidence="7" id="KW-0972">Capsule biogenesis/degradation</keyword>
<dbReference type="RefSeq" id="WP_312551281.1">
    <property type="nucleotide sequence ID" value="NZ_JBHRVV010000001.1"/>
</dbReference>
<keyword evidence="10 11" id="KW-0472">Membrane</keyword>
<dbReference type="InterPro" id="IPR000412">
    <property type="entry name" value="ABC_2_transport"/>
</dbReference>
<comment type="similarity">
    <text evidence="2 11">Belongs to the ABC-2 integral membrane protein family.</text>
</comment>
<dbReference type="PANTHER" id="PTHR30413:SF10">
    <property type="entry name" value="CAPSULE POLYSACCHARIDE EXPORT INNER-MEMBRANE PROTEIN CTRC"/>
    <property type="match status" value="1"/>
</dbReference>
<feature type="transmembrane region" description="Helical" evidence="11">
    <location>
        <begin position="34"/>
        <end position="56"/>
    </location>
</feature>
<dbReference type="Proteomes" id="UP001595665">
    <property type="component" value="Unassembled WGS sequence"/>
</dbReference>
<keyword evidence="6 11" id="KW-0812">Transmembrane</keyword>
<keyword evidence="9" id="KW-0625">Polysaccharide transport</keyword>
<evidence type="ECO:0000256" key="8">
    <source>
        <dbReference type="ARBA" id="ARBA00022989"/>
    </source>
</evidence>
<comment type="caution">
    <text evidence="13">The sequence shown here is derived from an EMBL/GenBank/DDBJ whole genome shotgun (WGS) entry which is preliminary data.</text>
</comment>
<evidence type="ECO:0000256" key="1">
    <source>
        <dbReference type="ARBA" id="ARBA00004651"/>
    </source>
</evidence>
<evidence type="ECO:0000256" key="9">
    <source>
        <dbReference type="ARBA" id="ARBA00023047"/>
    </source>
</evidence>
<comment type="subcellular location">
    <subcellularLocation>
        <location evidence="11">Cell inner membrane</location>
        <topology evidence="11">Multi-pass membrane protein</topology>
    </subcellularLocation>
    <subcellularLocation>
        <location evidence="1">Cell membrane</location>
        <topology evidence="1">Multi-pass membrane protein</topology>
    </subcellularLocation>
</comment>
<feature type="transmembrane region" description="Helical" evidence="11">
    <location>
        <begin position="177"/>
        <end position="198"/>
    </location>
</feature>
<evidence type="ECO:0000256" key="7">
    <source>
        <dbReference type="ARBA" id="ARBA00022903"/>
    </source>
</evidence>
<name>A0ABV7PL81_9BURK</name>
<gene>
    <name evidence="13" type="ORF">ACFOPH_13435</name>
</gene>
<feature type="transmembrane region" description="Helical" evidence="11">
    <location>
        <begin position="62"/>
        <end position="80"/>
    </location>
</feature>
<keyword evidence="3 11" id="KW-0813">Transport</keyword>
<dbReference type="PROSITE" id="PS51012">
    <property type="entry name" value="ABC_TM2"/>
    <property type="match status" value="1"/>
</dbReference>
<evidence type="ECO:0000256" key="2">
    <source>
        <dbReference type="ARBA" id="ARBA00007783"/>
    </source>
</evidence>
<feature type="transmembrane region" description="Helical" evidence="11">
    <location>
        <begin position="109"/>
        <end position="134"/>
    </location>
</feature>
<feature type="transmembrane region" description="Helical" evidence="11">
    <location>
        <begin position="235"/>
        <end position="256"/>
    </location>
</feature>
<feature type="domain" description="ABC transmembrane type-2" evidence="12">
    <location>
        <begin position="33"/>
        <end position="255"/>
    </location>
</feature>
<evidence type="ECO:0000256" key="10">
    <source>
        <dbReference type="ARBA" id="ARBA00023136"/>
    </source>
</evidence>
<protein>
    <recommendedName>
        <fullName evidence="11">Transport permease protein</fullName>
    </recommendedName>
</protein>
<proteinExistence type="inferred from homology"/>
<evidence type="ECO:0000256" key="6">
    <source>
        <dbReference type="ARBA" id="ARBA00022692"/>
    </source>
</evidence>
<evidence type="ECO:0000313" key="14">
    <source>
        <dbReference type="Proteomes" id="UP001595665"/>
    </source>
</evidence>
<evidence type="ECO:0000256" key="5">
    <source>
        <dbReference type="ARBA" id="ARBA00022597"/>
    </source>
</evidence>
<evidence type="ECO:0000256" key="4">
    <source>
        <dbReference type="ARBA" id="ARBA00022475"/>
    </source>
</evidence>
<evidence type="ECO:0000256" key="11">
    <source>
        <dbReference type="RuleBase" id="RU361157"/>
    </source>
</evidence>
<evidence type="ECO:0000256" key="3">
    <source>
        <dbReference type="ARBA" id="ARBA00022448"/>
    </source>
</evidence>
<keyword evidence="4 11" id="KW-1003">Cell membrane</keyword>
<keyword evidence="5" id="KW-0762">Sugar transport</keyword>
<evidence type="ECO:0000259" key="12">
    <source>
        <dbReference type="PROSITE" id="PS51012"/>
    </source>
</evidence>